<gene>
    <name evidence="1" type="ORF">CG716_11045</name>
</gene>
<proteinExistence type="predicted"/>
<organism evidence="1 2">
    <name type="scientific">Mycolicibacterium sphagni</name>
    <dbReference type="NCBI Taxonomy" id="1786"/>
    <lineage>
        <taxon>Bacteria</taxon>
        <taxon>Bacillati</taxon>
        <taxon>Actinomycetota</taxon>
        <taxon>Actinomycetes</taxon>
        <taxon>Mycobacteriales</taxon>
        <taxon>Mycobacteriaceae</taxon>
        <taxon>Mycolicibacterium</taxon>
    </lineage>
</organism>
<dbReference type="Pfam" id="PF05133">
    <property type="entry name" value="SPP1_portal"/>
    <property type="match status" value="1"/>
</dbReference>
<evidence type="ECO:0000313" key="2">
    <source>
        <dbReference type="Proteomes" id="UP000216063"/>
    </source>
</evidence>
<dbReference type="EMBL" id="NOZR01000007">
    <property type="protein sequence ID" value="OYN79986.1"/>
    <property type="molecule type" value="Genomic_DNA"/>
</dbReference>
<dbReference type="Proteomes" id="UP000216063">
    <property type="component" value="Unassembled WGS sequence"/>
</dbReference>
<comment type="caution">
    <text evidence="1">The sequence shown here is derived from an EMBL/GenBank/DDBJ whole genome shotgun (WGS) entry which is preliminary data.</text>
</comment>
<protein>
    <recommendedName>
        <fullName evidence="3">Phage portal protein</fullName>
    </recommendedName>
</protein>
<dbReference type="OrthoDB" id="1780383at2"/>
<sequence length="452" mass="48934">MATPDILAEHLQALDAPQQRYAQLRAYHEGRSPLAFLSPSAKEALKDFDRISVNVVAASILAVQERIRVVGFQGADVYPLWLDLNLDQRIPRVITDALLYGAGYVGVWADSRGNPRATIESPLTTVVVRDPVTDEILSACKRIRTKTTTEAWLYEHDTIRHFRADNAGAMIAGFELVEQLDNPLGTPPVAVIGHEADRSYVADLVDGGIQDGINKVYLDGLIASEAASRPRRWVTGLEVDERPVLDDAGQLVIGDDGEPLMEPMNPFTETENKIMLAEPDTARIGQLAATDLAAFRSATRTMLAAVEIVTGIPAHYWGQLSEAAQPTSADSQRASEAALVSRVEAKHLAYGPGLERVGQLLVAVRDGVNPEDVRVRVRFAPADTRSEAQEADAVTKLHAEGVISTAGALRRMGYTEDEIEAERVAIRAEALDRLGVGLSAPRVSEAPETTAA</sequence>
<dbReference type="RefSeq" id="WP_094479365.1">
    <property type="nucleotide sequence ID" value="NZ_NOZR01000007.1"/>
</dbReference>
<evidence type="ECO:0008006" key="3">
    <source>
        <dbReference type="Google" id="ProtNLM"/>
    </source>
</evidence>
<name>A0A255DKU0_9MYCO</name>
<keyword evidence="2" id="KW-1185">Reference proteome</keyword>
<reference evidence="1 2" key="1">
    <citation type="submission" date="2017-07" db="EMBL/GenBank/DDBJ databases">
        <title>The new phylogeny of genus Mycobacterium.</title>
        <authorList>
            <person name="Tortoli E."/>
            <person name="Trovato A."/>
            <person name="Cirillo D.M."/>
        </authorList>
    </citation>
    <scope>NUCLEOTIDE SEQUENCE [LARGE SCALE GENOMIC DNA]</scope>
    <source>
        <strain evidence="1 2">ATCC 33027</strain>
    </source>
</reference>
<evidence type="ECO:0000313" key="1">
    <source>
        <dbReference type="EMBL" id="OYN79986.1"/>
    </source>
</evidence>
<accession>A0A255DKU0</accession>
<dbReference type="AlphaFoldDB" id="A0A255DKU0"/>
<dbReference type="InterPro" id="IPR021145">
    <property type="entry name" value="Portal_protein_SPP1_Gp6-like"/>
</dbReference>